<dbReference type="FunFam" id="3.90.1260.10:FF:000007">
    <property type="entry name" value="Argininosuccinate synthase"/>
    <property type="match status" value="1"/>
</dbReference>
<sequence length="400" mass="45677">MGVNQEKIAVLAYSGGLDTSCCLKLLEEKYGYKVVTLCVDVGQPEEEIKECEEKARRYGVYHHYTIDGKEEFVKEFIFRAIKANAMYEGYPLSTALARPLIAMKLVQLAEELGAEAVAHGCTGKGNDQFRFETIIRAKAPHLKIIAPIRDLNLTRGEEIEYAKKHGIEIPSESKKYSIDENLWGRSIEGGPLEDPKFEPPEEIFSWTRNPRECKEEEYVEIEFERGVPVSINGREMDPVDLIRECNRIGGRNGIGRIDIIEDRILGLKSRENYECPGAVMLITAHKALEQLVLTREELKFKEIVDATYGDLVYRGLWHEPLREGLDSFIDKTQERVCGKVRLKLYGGAHWVVGRESPYALYSKDLVSFEDKEIDQREMGAIVKYYGLQAALYESVKRRLQ</sequence>
<feature type="binding site" evidence="9">
    <location>
        <position position="127"/>
    </location>
    <ligand>
        <name>L-aspartate</name>
        <dbReference type="ChEBI" id="CHEBI:29991"/>
    </ligand>
</feature>
<evidence type="ECO:0000256" key="7">
    <source>
        <dbReference type="ARBA" id="ARBA00022741"/>
    </source>
</evidence>
<comment type="similarity">
    <text evidence="9">Belongs to the argininosuccinate synthase family. Type 1 subfamily.</text>
</comment>
<dbReference type="InterPro" id="IPR048268">
    <property type="entry name" value="Arginosuc_syn_C"/>
</dbReference>
<feature type="binding site" evidence="9">
    <location>
        <position position="126"/>
    </location>
    <ligand>
        <name>L-aspartate</name>
        <dbReference type="ChEBI" id="CHEBI:29991"/>
    </ligand>
</feature>
<dbReference type="EMBL" id="DQUI01000087">
    <property type="protein sequence ID" value="HIP84883.1"/>
    <property type="molecule type" value="Genomic_DNA"/>
</dbReference>
<dbReference type="UniPathway" id="UPA00068">
    <property type="reaction ID" value="UER00113"/>
</dbReference>
<keyword evidence="4 9" id="KW-0055">Arginine biosynthesis</keyword>
<dbReference type="PROSITE" id="PS00564">
    <property type="entry name" value="ARGININOSUCCIN_SYN_1"/>
    <property type="match status" value="1"/>
</dbReference>
<comment type="caution">
    <text evidence="9">Lacks conserved residue(s) required for the propagation of feature annotation.</text>
</comment>
<dbReference type="PROSITE" id="PS00565">
    <property type="entry name" value="ARGININOSUCCIN_SYN_2"/>
    <property type="match status" value="1"/>
</dbReference>
<dbReference type="InterPro" id="IPR001518">
    <property type="entry name" value="Arginosuc_synth"/>
</dbReference>
<evidence type="ECO:0000256" key="3">
    <source>
        <dbReference type="ARBA" id="ARBA00012286"/>
    </source>
</evidence>
<evidence type="ECO:0000256" key="9">
    <source>
        <dbReference type="HAMAP-Rule" id="MF_00005"/>
    </source>
</evidence>
<reference evidence="12" key="1">
    <citation type="journal article" date="2020" name="ISME J.">
        <title>Gammaproteobacteria mediating utilization of methyl-, sulfur- and petroleum organic compounds in deep ocean hydrothermal plumes.</title>
        <authorList>
            <person name="Zhou Z."/>
            <person name="Liu Y."/>
            <person name="Pan J."/>
            <person name="Cron B.R."/>
            <person name="Toner B.M."/>
            <person name="Anantharaman K."/>
            <person name="Breier J.A."/>
            <person name="Dick G.J."/>
            <person name="Li M."/>
        </authorList>
    </citation>
    <scope>NUCLEOTIDE SEQUENCE</scope>
    <source>
        <strain evidence="12">SZUA-1453</strain>
    </source>
</reference>
<feature type="binding site" evidence="9">
    <location>
        <position position="126"/>
    </location>
    <ligand>
        <name>L-citrulline</name>
        <dbReference type="ChEBI" id="CHEBI:57743"/>
    </ligand>
</feature>
<feature type="domain" description="Arginosuccinate synthase C-terminal" evidence="11">
    <location>
        <begin position="176"/>
        <end position="392"/>
    </location>
</feature>
<dbReference type="Gene3D" id="3.40.50.620">
    <property type="entry name" value="HUPs"/>
    <property type="match status" value="1"/>
</dbReference>
<dbReference type="GO" id="GO:0000053">
    <property type="term" value="P:argininosuccinate metabolic process"/>
    <property type="evidence" value="ECO:0007669"/>
    <property type="project" value="TreeGrafter"/>
</dbReference>
<comment type="caution">
    <text evidence="12">The sequence shown here is derived from an EMBL/GenBank/DDBJ whole genome shotgun (WGS) entry which is preliminary data.</text>
</comment>
<dbReference type="InterPro" id="IPR018223">
    <property type="entry name" value="Arginosuc_synth_CS"/>
</dbReference>
<feature type="binding site" evidence="9">
    <location>
        <position position="120"/>
    </location>
    <ligand>
        <name>ATP</name>
        <dbReference type="ChEBI" id="CHEBI:30616"/>
    </ligand>
</feature>
<comment type="subcellular location">
    <subcellularLocation>
        <location evidence="9">Cytoplasm</location>
    </subcellularLocation>
</comment>
<evidence type="ECO:0000256" key="8">
    <source>
        <dbReference type="ARBA" id="ARBA00022840"/>
    </source>
</evidence>
<keyword evidence="8 9" id="KW-0067">ATP-binding</keyword>
<keyword evidence="7 9" id="KW-0547">Nucleotide-binding</keyword>
<dbReference type="NCBIfam" id="NF001770">
    <property type="entry name" value="PRK00509.1"/>
    <property type="match status" value="1"/>
</dbReference>
<feature type="binding site" evidence="9">
    <location>
        <begin position="12"/>
        <end position="20"/>
    </location>
    <ligand>
        <name>ATP</name>
        <dbReference type="ChEBI" id="CHEBI:30616"/>
    </ligand>
</feature>
<dbReference type="AlphaFoldDB" id="A0A832ZBY5"/>
<dbReference type="GO" id="GO:0005524">
    <property type="term" value="F:ATP binding"/>
    <property type="evidence" value="ECO:0007669"/>
    <property type="project" value="UniProtKB-UniRule"/>
</dbReference>
<dbReference type="InterPro" id="IPR023434">
    <property type="entry name" value="Arginosuc_synth_type_1_subfam"/>
</dbReference>
<dbReference type="InterPro" id="IPR048267">
    <property type="entry name" value="Arginosuc_syn_N"/>
</dbReference>
<evidence type="ECO:0000256" key="5">
    <source>
        <dbReference type="ARBA" id="ARBA00022598"/>
    </source>
</evidence>
<feature type="binding site" evidence="9">
    <location>
        <position position="186"/>
    </location>
    <ligand>
        <name>L-citrulline</name>
        <dbReference type="ChEBI" id="CHEBI:57743"/>
    </ligand>
</feature>
<proteinExistence type="inferred from homology"/>
<feature type="binding site" evidence="9">
    <location>
        <position position="130"/>
    </location>
    <ligand>
        <name>L-citrulline</name>
        <dbReference type="ChEBI" id="CHEBI:57743"/>
    </ligand>
</feature>
<organism evidence="12 13">
    <name type="scientific">Methanothermococcus okinawensis</name>
    <dbReference type="NCBI Taxonomy" id="155863"/>
    <lineage>
        <taxon>Archaea</taxon>
        <taxon>Methanobacteriati</taxon>
        <taxon>Methanobacteriota</taxon>
        <taxon>Methanomada group</taxon>
        <taxon>Methanococci</taxon>
        <taxon>Methanococcales</taxon>
        <taxon>Methanococcaceae</taxon>
        <taxon>Methanothermococcus</taxon>
    </lineage>
</organism>
<dbReference type="CDD" id="cd01999">
    <property type="entry name" value="ASS"/>
    <property type="match status" value="1"/>
</dbReference>
<dbReference type="Gene3D" id="3.90.1260.10">
    <property type="entry name" value="Argininosuccinate synthetase, chain A, domain 2"/>
    <property type="match status" value="1"/>
</dbReference>
<dbReference type="GO" id="GO:0000050">
    <property type="term" value="P:urea cycle"/>
    <property type="evidence" value="ECO:0007669"/>
    <property type="project" value="TreeGrafter"/>
</dbReference>
<dbReference type="GO" id="GO:0006526">
    <property type="term" value="P:L-arginine biosynthetic process"/>
    <property type="evidence" value="ECO:0007669"/>
    <property type="project" value="UniProtKB-UniRule"/>
</dbReference>
<dbReference type="Proteomes" id="UP000643554">
    <property type="component" value="Unassembled WGS sequence"/>
</dbReference>
<dbReference type="FunFam" id="3.40.50.620:FF:000019">
    <property type="entry name" value="Argininosuccinate synthase"/>
    <property type="match status" value="1"/>
</dbReference>
<feature type="binding site" evidence="9">
    <location>
        <position position="261"/>
    </location>
    <ligand>
        <name>L-citrulline</name>
        <dbReference type="ChEBI" id="CHEBI:57743"/>
    </ligand>
</feature>
<evidence type="ECO:0000256" key="2">
    <source>
        <dbReference type="ARBA" id="ARBA00011881"/>
    </source>
</evidence>
<dbReference type="HAMAP" id="MF_00005">
    <property type="entry name" value="Arg_succ_synth_type1"/>
    <property type="match status" value="1"/>
</dbReference>
<feature type="binding site" evidence="9">
    <location>
        <position position="273"/>
    </location>
    <ligand>
        <name>L-citrulline</name>
        <dbReference type="ChEBI" id="CHEBI:57743"/>
    </ligand>
</feature>
<dbReference type="GO" id="GO:0005737">
    <property type="term" value="C:cytoplasm"/>
    <property type="evidence" value="ECO:0007669"/>
    <property type="project" value="UniProtKB-SubCell"/>
</dbReference>
<feature type="binding site" evidence="9">
    <location>
        <position position="90"/>
    </location>
    <ligand>
        <name>L-citrulline</name>
        <dbReference type="ChEBI" id="CHEBI:57743"/>
    </ligand>
</feature>
<evidence type="ECO:0000256" key="6">
    <source>
        <dbReference type="ARBA" id="ARBA00022605"/>
    </source>
</evidence>
<evidence type="ECO:0000259" key="10">
    <source>
        <dbReference type="Pfam" id="PF00764"/>
    </source>
</evidence>
<dbReference type="PANTHER" id="PTHR11587">
    <property type="entry name" value="ARGININOSUCCINATE SYNTHASE"/>
    <property type="match status" value="1"/>
</dbReference>
<dbReference type="EC" id="6.3.4.5" evidence="3 9"/>
<keyword evidence="9" id="KW-0963">Cytoplasm</keyword>
<comment type="catalytic activity">
    <reaction evidence="9">
        <text>L-citrulline + L-aspartate + ATP = 2-(N(omega)-L-arginino)succinate + AMP + diphosphate + H(+)</text>
        <dbReference type="Rhea" id="RHEA:10932"/>
        <dbReference type="ChEBI" id="CHEBI:15378"/>
        <dbReference type="ChEBI" id="CHEBI:29991"/>
        <dbReference type="ChEBI" id="CHEBI:30616"/>
        <dbReference type="ChEBI" id="CHEBI:33019"/>
        <dbReference type="ChEBI" id="CHEBI:57472"/>
        <dbReference type="ChEBI" id="CHEBI:57743"/>
        <dbReference type="ChEBI" id="CHEBI:456215"/>
        <dbReference type="EC" id="6.3.4.5"/>
    </reaction>
</comment>
<feature type="domain" description="Arginosuccinate synthase-like N-terminal" evidence="10">
    <location>
        <begin position="9"/>
        <end position="168"/>
    </location>
</feature>
<dbReference type="GO" id="GO:0004055">
    <property type="term" value="F:argininosuccinate synthase activity"/>
    <property type="evidence" value="ECO:0007669"/>
    <property type="project" value="UniProtKB-UniRule"/>
</dbReference>
<dbReference type="NCBIfam" id="NF010392">
    <property type="entry name" value="PRK13820.1"/>
    <property type="match status" value="1"/>
</dbReference>
<dbReference type="InterPro" id="IPR024074">
    <property type="entry name" value="AS_cat/multimer_dom_body"/>
</dbReference>
<comment type="pathway">
    <text evidence="1 9">Amino-acid biosynthesis; L-arginine biosynthesis; L-arginine from L-ornithine and carbamoyl phosphate: step 2/3.</text>
</comment>
<keyword evidence="6 9" id="KW-0028">Amino-acid biosynthesis</keyword>
<dbReference type="Pfam" id="PF20979">
    <property type="entry name" value="Arginosuc_syn_C"/>
    <property type="match status" value="1"/>
</dbReference>
<dbReference type="Pfam" id="PF00764">
    <property type="entry name" value="Arginosuc_synth"/>
    <property type="match status" value="1"/>
</dbReference>
<feature type="binding site" evidence="9">
    <location>
        <position position="177"/>
    </location>
    <ligand>
        <name>L-citrulline</name>
        <dbReference type="ChEBI" id="CHEBI:57743"/>
    </ligand>
</feature>
<name>A0A832ZBY5_9EURY</name>
<gene>
    <name evidence="9" type="primary">argG</name>
    <name evidence="12" type="ORF">EYH15_05280</name>
</gene>
<evidence type="ECO:0000313" key="13">
    <source>
        <dbReference type="Proteomes" id="UP000643554"/>
    </source>
</evidence>
<keyword evidence="5 9" id="KW-0436">Ligase</keyword>
<evidence type="ECO:0000256" key="1">
    <source>
        <dbReference type="ARBA" id="ARBA00004967"/>
    </source>
</evidence>
<evidence type="ECO:0000256" key="4">
    <source>
        <dbReference type="ARBA" id="ARBA00022571"/>
    </source>
</evidence>
<dbReference type="SUPFAM" id="SSF69864">
    <property type="entry name" value="Argininosuccinate synthetase, C-terminal domain"/>
    <property type="match status" value="1"/>
</dbReference>
<evidence type="ECO:0000313" key="12">
    <source>
        <dbReference type="EMBL" id="HIP84883.1"/>
    </source>
</evidence>
<evidence type="ECO:0000259" key="11">
    <source>
        <dbReference type="Pfam" id="PF20979"/>
    </source>
</evidence>
<dbReference type="SUPFAM" id="SSF52402">
    <property type="entry name" value="Adenine nucleotide alpha hydrolases-like"/>
    <property type="match status" value="1"/>
</dbReference>
<dbReference type="PANTHER" id="PTHR11587:SF2">
    <property type="entry name" value="ARGININOSUCCINATE SYNTHASE"/>
    <property type="match status" value="1"/>
</dbReference>
<dbReference type="NCBIfam" id="TIGR00032">
    <property type="entry name" value="argG"/>
    <property type="match status" value="1"/>
</dbReference>
<comment type="subunit">
    <text evidence="2 9">Homotetramer.</text>
</comment>
<feature type="binding site" evidence="9">
    <location>
        <position position="122"/>
    </location>
    <ligand>
        <name>L-aspartate</name>
        <dbReference type="ChEBI" id="CHEBI:29991"/>
    </ligand>
</feature>
<accession>A0A832ZBY5</accession>
<protein>
    <recommendedName>
        <fullName evidence="3 9">Argininosuccinate synthase</fullName>
        <ecNumber evidence="3 9">6.3.4.5</ecNumber>
    </recommendedName>
    <alternativeName>
        <fullName evidence="9">Citrulline--aspartate ligase</fullName>
    </alternativeName>
</protein>
<dbReference type="InterPro" id="IPR014729">
    <property type="entry name" value="Rossmann-like_a/b/a_fold"/>
</dbReference>